<dbReference type="Gene3D" id="3.40.50.720">
    <property type="entry name" value="NAD(P)-binding Rossmann-like Domain"/>
    <property type="match status" value="1"/>
</dbReference>
<keyword evidence="3" id="KW-1185">Reference proteome</keyword>
<dbReference type="Proteomes" id="UP000707245">
    <property type="component" value="Unassembled WGS sequence"/>
</dbReference>
<dbReference type="InterPro" id="IPR016040">
    <property type="entry name" value="NAD(P)-bd_dom"/>
</dbReference>
<dbReference type="InterPro" id="IPR051606">
    <property type="entry name" value="Polyketide_Oxido-like"/>
</dbReference>
<feature type="domain" description="NAD(P)-binding" evidence="1">
    <location>
        <begin position="7"/>
        <end position="194"/>
    </location>
</feature>
<dbReference type="SUPFAM" id="SSF51735">
    <property type="entry name" value="NAD(P)-binding Rossmann-fold domains"/>
    <property type="match status" value="1"/>
</dbReference>
<dbReference type="PANTHER" id="PTHR43355:SF2">
    <property type="entry name" value="FLAVIN REDUCTASE (NADPH)"/>
    <property type="match status" value="1"/>
</dbReference>
<dbReference type="EMBL" id="RRZA01000104">
    <property type="protein sequence ID" value="MBE0459727.1"/>
    <property type="molecule type" value="Genomic_DNA"/>
</dbReference>
<dbReference type="InterPro" id="IPR036291">
    <property type="entry name" value="NAD(P)-bd_dom_sf"/>
</dbReference>
<organism evidence="2 3">
    <name type="scientific">Pseudoalteromonas prydzensis</name>
    <dbReference type="NCBI Taxonomy" id="182141"/>
    <lineage>
        <taxon>Bacteria</taxon>
        <taxon>Pseudomonadati</taxon>
        <taxon>Pseudomonadota</taxon>
        <taxon>Gammaproteobacteria</taxon>
        <taxon>Alteromonadales</taxon>
        <taxon>Pseudoalteromonadaceae</taxon>
        <taxon>Pseudoalteromonas</taxon>
    </lineage>
</organism>
<evidence type="ECO:0000259" key="1">
    <source>
        <dbReference type="Pfam" id="PF13460"/>
    </source>
</evidence>
<protein>
    <submittedName>
        <fullName evidence="2">NAD(P)-dependent oxidoreductase</fullName>
    </submittedName>
</protein>
<evidence type="ECO:0000313" key="3">
    <source>
        <dbReference type="Proteomes" id="UP000707245"/>
    </source>
</evidence>
<evidence type="ECO:0000313" key="2">
    <source>
        <dbReference type="EMBL" id="MBE0459727.1"/>
    </source>
</evidence>
<dbReference type="PANTHER" id="PTHR43355">
    <property type="entry name" value="FLAVIN REDUCTASE (NADPH)"/>
    <property type="match status" value="1"/>
</dbReference>
<dbReference type="Pfam" id="PF13460">
    <property type="entry name" value="NAD_binding_10"/>
    <property type="match status" value="1"/>
</dbReference>
<sequence>MNITILGATGWIGGHIMTQAKANGHNVTAVVRDAGKVTDGTAIKEFDLQSEHDILEVLTGADVVIASIGGRAAGDHDLVARTAERLLVALSGSNTRLLWVGGAGSLEVSPGVTLVSSPDFPAEYKAEALAQGEALKVFRSTSTSTQWTFVSPAAVIYPGTSEGAYRIGGDAFFTDEQGESKISVTDYAIAMLDEAQNAAHINQRISVAY</sequence>
<reference evidence="2 3" key="1">
    <citation type="submission" date="2020-07" db="EMBL/GenBank/DDBJ databases">
        <title>Halophilic bacteria isolated from french cheeses.</title>
        <authorList>
            <person name="Kothe C.I."/>
            <person name="Farah-Kraiem B."/>
            <person name="Renault P."/>
            <person name="Dridi B."/>
        </authorList>
    </citation>
    <scope>NUCLEOTIDE SEQUENCE [LARGE SCALE GENOMIC DNA]</scope>
    <source>
        <strain evidence="2 3">FME14</strain>
    </source>
</reference>
<comment type="caution">
    <text evidence="2">The sequence shown here is derived from an EMBL/GenBank/DDBJ whole genome shotgun (WGS) entry which is preliminary data.</text>
</comment>
<gene>
    <name evidence="2" type="ORF">EI167_20300</name>
</gene>
<accession>A0ABR9FSB9</accession>
<dbReference type="RefSeq" id="WP_192543066.1">
    <property type="nucleotide sequence ID" value="NZ_RRZA01000104.1"/>
</dbReference>
<proteinExistence type="predicted"/>
<name>A0ABR9FSB9_9GAMM</name>